<dbReference type="GeneID" id="4837486"/>
<dbReference type="EMBL" id="CP000496">
    <property type="protein sequence ID" value="ABN65046.1"/>
    <property type="molecule type" value="Genomic_DNA"/>
</dbReference>
<feature type="compositionally biased region" description="Polar residues" evidence="1">
    <location>
        <begin position="32"/>
        <end position="50"/>
    </location>
</feature>
<name>A3LPH2_PICST</name>
<dbReference type="HOGENOM" id="CLU_2339238_0_0_1"/>
<feature type="region of interest" description="Disordered" evidence="1">
    <location>
        <begin position="1"/>
        <end position="50"/>
    </location>
</feature>
<dbReference type="Proteomes" id="UP000002258">
    <property type="component" value="Chromosome 2"/>
</dbReference>
<reference evidence="2 3" key="1">
    <citation type="journal article" date="2007" name="Nat. Biotechnol.">
        <title>Genome sequence of the lignocellulose-bioconverting and xylose-fermenting yeast Pichia stipitis.</title>
        <authorList>
            <person name="Jeffries T.W."/>
            <person name="Grigoriev I.V."/>
            <person name="Grimwood J."/>
            <person name="Laplaza J.M."/>
            <person name="Aerts A."/>
            <person name="Salamov A."/>
            <person name="Schmutz J."/>
            <person name="Lindquist E."/>
            <person name="Dehal P."/>
            <person name="Shapiro H."/>
            <person name="Jin Y.S."/>
            <person name="Passoth V."/>
            <person name="Richardson P.M."/>
        </authorList>
    </citation>
    <scope>NUCLEOTIDE SEQUENCE [LARGE SCALE GENOMIC DNA]</scope>
    <source>
        <strain evidence="3">ATCC 58785 / CBS 6054 / NBRC 10063 / NRRL Y-11545</strain>
    </source>
</reference>
<sequence length="98" mass="11122">MSSRIIKNKSVSHTHSSSTDKREVLGELKPENSIQQSSSTAKKSSINKSLAPLTSNTSKIQIYKQQQQQLQSQLIQNQQSQRYQFKKPRIDNILKHGA</sequence>
<proteinExistence type="predicted"/>
<accession>A3LPH2</accession>
<keyword evidence="3" id="KW-1185">Reference proteome</keyword>
<feature type="compositionally biased region" description="Basic residues" evidence="1">
    <location>
        <begin position="1"/>
        <end position="12"/>
    </location>
</feature>
<dbReference type="KEGG" id="pic:PICST_75931"/>
<dbReference type="AlphaFoldDB" id="A3LPH2"/>
<protein>
    <submittedName>
        <fullName evidence="2">Uncharacterized protein</fullName>
    </submittedName>
</protein>
<dbReference type="InParanoid" id="A3LPH2"/>
<feature type="region of interest" description="Disordered" evidence="1">
    <location>
        <begin position="77"/>
        <end position="98"/>
    </location>
</feature>
<feature type="non-terminal residue" evidence="2">
    <location>
        <position position="98"/>
    </location>
</feature>
<gene>
    <name evidence="2" type="ORF">PICST_75931</name>
</gene>
<feature type="compositionally biased region" description="Basic and acidic residues" evidence="1">
    <location>
        <begin position="88"/>
        <end position="98"/>
    </location>
</feature>
<dbReference type="RefSeq" id="XP_001383075.1">
    <property type="nucleotide sequence ID" value="XM_001383038.1"/>
</dbReference>
<organism evidence="2 3">
    <name type="scientific">Scheffersomyces stipitis (strain ATCC 58785 / CBS 6054 / NBRC 10063 / NRRL Y-11545)</name>
    <name type="common">Yeast</name>
    <name type="synonym">Pichia stipitis</name>
    <dbReference type="NCBI Taxonomy" id="322104"/>
    <lineage>
        <taxon>Eukaryota</taxon>
        <taxon>Fungi</taxon>
        <taxon>Dikarya</taxon>
        <taxon>Ascomycota</taxon>
        <taxon>Saccharomycotina</taxon>
        <taxon>Pichiomycetes</taxon>
        <taxon>Debaryomycetaceae</taxon>
        <taxon>Scheffersomyces</taxon>
    </lineage>
</organism>
<evidence type="ECO:0000256" key="1">
    <source>
        <dbReference type="SAM" id="MobiDB-lite"/>
    </source>
</evidence>
<feature type="compositionally biased region" description="Basic and acidic residues" evidence="1">
    <location>
        <begin position="18"/>
        <end position="30"/>
    </location>
</feature>
<evidence type="ECO:0000313" key="3">
    <source>
        <dbReference type="Proteomes" id="UP000002258"/>
    </source>
</evidence>
<evidence type="ECO:0000313" key="2">
    <source>
        <dbReference type="EMBL" id="ABN65046.1"/>
    </source>
</evidence>